<dbReference type="HOGENOM" id="CLU_112351_1_0_11"/>
<comment type="caution">
    <text evidence="2">The sequence shown here is derived from an EMBL/GenBank/DDBJ whole genome shotgun (WGS) entry which is preliminary data.</text>
</comment>
<dbReference type="AlphaFoldDB" id="R4YZU5"/>
<protein>
    <recommendedName>
        <fullName evidence="1">CD-NTase-associated protein 15 domain-containing protein</fullName>
    </recommendedName>
</protein>
<gene>
    <name evidence="2" type="ORF">BN381_350034</name>
</gene>
<evidence type="ECO:0000313" key="3">
    <source>
        <dbReference type="Proteomes" id="UP000018291"/>
    </source>
</evidence>
<name>R4YZU5_9ACTN</name>
<dbReference type="RefSeq" id="WP_012227869.1">
    <property type="nucleotide sequence ID" value="NZ_HG422565.1"/>
</dbReference>
<dbReference type="eggNOG" id="ENOG503312N">
    <property type="taxonomic scope" value="Bacteria"/>
</dbReference>
<keyword evidence="3" id="KW-1185">Reference proteome</keyword>
<evidence type="ECO:0000259" key="1">
    <source>
        <dbReference type="Pfam" id="PF18153"/>
    </source>
</evidence>
<reference evidence="2 3" key="1">
    <citation type="journal article" date="2013" name="ISME J.">
        <title>Metabolic model for the filamentous 'Candidatus Microthrix parvicella' based on genomic and metagenomic analyses.</title>
        <authorList>
            <person name="Jon McIlroy S."/>
            <person name="Kristiansen R."/>
            <person name="Albertsen M."/>
            <person name="Michael Karst S."/>
            <person name="Rossetti S."/>
            <person name="Lund Nielsen J."/>
            <person name="Tandoi V."/>
            <person name="James Seviour R."/>
            <person name="Nielsen P.H."/>
        </authorList>
    </citation>
    <scope>NUCLEOTIDE SEQUENCE [LARGE SCALE GENOMIC DNA]</scope>
    <source>
        <strain evidence="2 3">RN1</strain>
    </source>
</reference>
<feature type="domain" description="CD-NTase-associated protein 15" evidence="1">
    <location>
        <begin position="62"/>
        <end position="181"/>
    </location>
</feature>
<organism evidence="2 3">
    <name type="scientific">Candidatus Neomicrothrix parvicella RN1</name>
    <dbReference type="NCBI Taxonomy" id="1229780"/>
    <lineage>
        <taxon>Bacteria</taxon>
        <taxon>Bacillati</taxon>
        <taxon>Actinomycetota</taxon>
        <taxon>Acidimicrobiia</taxon>
        <taxon>Acidimicrobiales</taxon>
        <taxon>Microthrixaceae</taxon>
        <taxon>Candidatus Neomicrothrix</taxon>
    </lineage>
</organism>
<dbReference type="InterPro" id="IPR041208">
    <property type="entry name" value="Cap15"/>
</dbReference>
<proteinExistence type="predicted"/>
<dbReference type="Pfam" id="PF18153">
    <property type="entry name" value="Cap15_CD_rec"/>
    <property type="match status" value="1"/>
</dbReference>
<sequence length="199" mass="21903">MNRSRMVAGAAIAIFTALLWLGGEDVSAAWVRFVSLATLVVVWLEAAYEKWLWAVIPMGRSKQPDLRGTWTGTLTTHWVDPATGQSPPAKVCYLVVRQTASRIRAALLTAESRSDSSVAALSENGTGITLEYLFRNQPKMNVDYRSTAHRGAVALDIDSGAGRLEGHYWTDRTSRGELEFTLRRKESSATFADASALPW</sequence>
<dbReference type="STRING" id="1229780.BN381_350034"/>
<dbReference type="EMBL" id="CANL01000029">
    <property type="protein sequence ID" value="CCM64174.1"/>
    <property type="molecule type" value="Genomic_DNA"/>
</dbReference>
<dbReference type="OrthoDB" id="3828223at2"/>
<dbReference type="Proteomes" id="UP000018291">
    <property type="component" value="Unassembled WGS sequence"/>
</dbReference>
<accession>R4YZU5</accession>
<evidence type="ECO:0000313" key="2">
    <source>
        <dbReference type="EMBL" id="CCM64174.1"/>
    </source>
</evidence>